<dbReference type="PANTHER" id="PTHR13370:SF3">
    <property type="entry name" value="TRNA (GUANINE(10)-N2)-METHYLTRANSFERASE HOMOLOG"/>
    <property type="match status" value="1"/>
</dbReference>
<comment type="similarity">
    <text evidence="1">Belongs to the N(4)/N(6)-methyltransferase family. N(4) subfamily.</text>
</comment>
<evidence type="ECO:0000256" key="4">
    <source>
        <dbReference type="ARBA" id="ARBA00022679"/>
    </source>
</evidence>
<dbReference type="InterPro" id="IPR017985">
    <property type="entry name" value="MeTrfase_CN4_CS"/>
</dbReference>
<evidence type="ECO:0000256" key="8">
    <source>
        <dbReference type="ARBA" id="ARBA00049120"/>
    </source>
</evidence>
<protein>
    <recommendedName>
        <fullName evidence="2">site-specific DNA-methyltransferase (cytosine-N(4)-specific)</fullName>
        <ecNumber evidence="2">2.1.1.113</ecNumber>
    </recommendedName>
</protein>
<dbReference type="AlphaFoldDB" id="A0A0F9IMA8"/>
<evidence type="ECO:0000313" key="10">
    <source>
        <dbReference type="EMBL" id="KKM20964.1"/>
    </source>
</evidence>
<dbReference type="EMBL" id="LAZR01013660">
    <property type="protein sequence ID" value="KKM20964.1"/>
    <property type="molecule type" value="Genomic_DNA"/>
</dbReference>
<dbReference type="SUPFAM" id="SSF53335">
    <property type="entry name" value="S-adenosyl-L-methionine-dependent methyltransferases"/>
    <property type="match status" value="1"/>
</dbReference>
<dbReference type="EC" id="2.1.1.113" evidence="2"/>
<evidence type="ECO:0000256" key="5">
    <source>
        <dbReference type="ARBA" id="ARBA00022691"/>
    </source>
</evidence>
<dbReference type="PANTHER" id="PTHR13370">
    <property type="entry name" value="RNA METHYLASE-RELATED"/>
    <property type="match status" value="1"/>
</dbReference>
<evidence type="ECO:0000256" key="6">
    <source>
        <dbReference type="ARBA" id="ARBA00022747"/>
    </source>
</evidence>
<dbReference type="InterPro" id="IPR001091">
    <property type="entry name" value="RM_Methyltransferase"/>
</dbReference>
<name>A0A0F9IMA8_9ZZZZ</name>
<dbReference type="InterPro" id="IPR029063">
    <property type="entry name" value="SAM-dependent_MTases_sf"/>
</dbReference>
<dbReference type="GO" id="GO:0003677">
    <property type="term" value="F:DNA binding"/>
    <property type="evidence" value="ECO:0007669"/>
    <property type="project" value="UniProtKB-KW"/>
</dbReference>
<dbReference type="PROSITE" id="PS00093">
    <property type="entry name" value="N4_MTASE"/>
    <property type="match status" value="1"/>
</dbReference>
<dbReference type="PRINTS" id="PR00508">
    <property type="entry name" value="S21N4MTFRASE"/>
</dbReference>
<dbReference type="InterPro" id="IPR002941">
    <property type="entry name" value="DNA_methylase_N4/N6"/>
</dbReference>
<dbReference type="GO" id="GO:0015667">
    <property type="term" value="F:site-specific DNA-methyltransferase (cytosine-N4-specific) activity"/>
    <property type="evidence" value="ECO:0007669"/>
    <property type="project" value="UniProtKB-EC"/>
</dbReference>
<proteinExistence type="inferred from homology"/>
<dbReference type="GO" id="GO:0009307">
    <property type="term" value="P:DNA restriction-modification system"/>
    <property type="evidence" value="ECO:0007669"/>
    <property type="project" value="UniProtKB-KW"/>
</dbReference>
<sequence>MRESMTEKVKGSQHTLRILGEVLRRKQTSAVIVGDAERLLQLVPDATFRCCVTSPPYWGLRDYGIPHQIGAEPKLPEYLDNLVRAFRQVRRVLADDGTMWLNLGDSYTSGNRRWRAPDRKNPARAMRYRPQTPEGLKPKDLIGVPWRLALALQADGWYLRADVIWHKPNCQPESVRDRPTRAHEYIFLFSKSKDYYYDQEGVRERANGNGRLRNRRTVWSINTEPFAKSHFATFPPSLVDPCIRAGSAEGDMVLDPFFGSGTVGVVCENLGRRFVGIELNPEYAQIAKTRLGESKVLWH</sequence>
<keyword evidence="7" id="KW-0238">DNA-binding</keyword>
<reference evidence="10" key="1">
    <citation type="journal article" date="2015" name="Nature">
        <title>Complex archaea that bridge the gap between prokaryotes and eukaryotes.</title>
        <authorList>
            <person name="Spang A."/>
            <person name="Saw J.H."/>
            <person name="Jorgensen S.L."/>
            <person name="Zaremba-Niedzwiedzka K."/>
            <person name="Martijn J."/>
            <person name="Lind A.E."/>
            <person name="van Eijk R."/>
            <person name="Schleper C."/>
            <person name="Guy L."/>
            <person name="Ettema T.J."/>
        </authorList>
    </citation>
    <scope>NUCLEOTIDE SEQUENCE</scope>
</reference>
<keyword evidence="5" id="KW-0949">S-adenosyl-L-methionine</keyword>
<evidence type="ECO:0000256" key="1">
    <source>
        <dbReference type="ARBA" id="ARBA00010203"/>
    </source>
</evidence>
<dbReference type="GO" id="GO:0005737">
    <property type="term" value="C:cytoplasm"/>
    <property type="evidence" value="ECO:0007669"/>
    <property type="project" value="TreeGrafter"/>
</dbReference>
<accession>A0A0F9IMA8</accession>
<dbReference type="Gene3D" id="3.40.50.150">
    <property type="entry name" value="Vaccinia Virus protein VP39"/>
    <property type="match status" value="1"/>
</dbReference>
<evidence type="ECO:0000256" key="7">
    <source>
        <dbReference type="ARBA" id="ARBA00023125"/>
    </source>
</evidence>
<keyword evidence="4" id="KW-0808">Transferase</keyword>
<keyword evidence="3" id="KW-0489">Methyltransferase</keyword>
<feature type="domain" description="DNA methylase N-4/N-6" evidence="9">
    <location>
        <begin position="49"/>
        <end position="288"/>
    </location>
</feature>
<evidence type="ECO:0000256" key="2">
    <source>
        <dbReference type="ARBA" id="ARBA00012185"/>
    </source>
</evidence>
<dbReference type="GO" id="GO:0032259">
    <property type="term" value="P:methylation"/>
    <property type="evidence" value="ECO:0007669"/>
    <property type="project" value="UniProtKB-KW"/>
</dbReference>
<evidence type="ECO:0000256" key="3">
    <source>
        <dbReference type="ARBA" id="ARBA00022603"/>
    </source>
</evidence>
<gene>
    <name evidence="10" type="ORF">LCGC14_1640220</name>
</gene>
<dbReference type="Pfam" id="PF01555">
    <property type="entry name" value="N6_N4_Mtase"/>
    <property type="match status" value="1"/>
</dbReference>
<organism evidence="10">
    <name type="scientific">marine sediment metagenome</name>
    <dbReference type="NCBI Taxonomy" id="412755"/>
    <lineage>
        <taxon>unclassified sequences</taxon>
        <taxon>metagenomes</taxon>
        <taxon>ecological metagenomes</taxon>
    </lineage>
</organism>
<dbReference type="GO" id="GO:0008170">
    <property type="term" value="F:N-methyltransferase activity"/>
    <property type="evidence" value="ECO:0007669"/>
    <property type="project" value="InterPro"/>
</dbReference>
<evidence type="ECO:0000259" key="9">
    <source>
        <dbReference type="Pfam" id="PF01555"/>
    </source>
</evidence>
<feature type="non-terminal residue" evidence="10">
    <location>
        <position position="299"/>
    </location>
</feature>
<keyword evidence="6" id="KW-0680">Restriction system</keyword>
<comment type="catalytic activity">
    <reaction evidence="8">
        <text>a 2'-deoxycytidine in DNA + S-adenosyl-L-methionine = an N(4)-methyl-2'-deoxycytidine in DNA + S-adenosyl-L-homocysteine + H(+)</text>
        <dbReference type="Rhea" id="RHEA:16857"/>
        <dbReference type="Rhea" id="RHEA-COMP:11369"/>
        <dbReference type="Rhea" id="RHEA-COMP:13674"/>
        <dbReference type="ChEBI" id="CHEBI:15378"/>
        <dbReference type="ChEBI" id="CHEBI:57856"/>
        <dbReference type="ChEBI" id="CHEBI:59789"/>
        <dbReference type="ChEBI" id="CHEBI:85452"/>
        <dbReference type="ChEBI" id="CHEBI:137933"/>
        <dbReference type="EC" id="2.1.1.113"/>
    </reaction>
</comment>
<comment type="caution">
    <text evidence="10">The sequence shown here is derived from an EMBL/GenBank/DDBJ whole genome shotgun (WGS) entry which is preliminary data.</text>
</comment>